<feature type="domain" description="Thiamine pyrophosphate enzyme TPP-binding" evidence="12">
    <location>
        <begin position="449"/>
        <end position="600"/>
    </location>
</feature>
<comment type="cofactor">
    <cofactor evidence="2">
        <name>thiamine diphosphate</name>
        <dbReference type="ChEBI" id="CHEBI:58937"/>
    </cofactor>
</comment>
<evidence type="ECO:0000256" key="7">
    <source>
        <dbReference type="ARBA" id="ARBA00022842"/>
    </source>
</evidence>
<comment type="cofactor">
    <cofactor evidence="1">
        <name>Mg(2+)</name>
        <dbReference type="ChEBI" id="CHEBI:18420"/>
    </cofactor>
</comment>
<evidence type="ECO:0000256" key="10">
    <source>
        <dbReference type="RuleBase" id="RU362132"/>
    </source>
</evidence>
<dbReference type="GO" id="GO:0005948">
    <property type="term" value="C:acetolactate synthase complex"/>
    <property type="evidence" value="ECO:0007669"/>
    <property type="project" value="TreeGrafter"/>
</dbReference>
<dbReference type="GO" id="GO:0009097">
    <property type="term" value="P:isoleucine biosynthetic process"/>
    <property type="evidence" value="ECO:0007669"/>
    <property type="project" value="TreeGrafter"/>
</dbReference>
<dbReference type="SUPFAM" id="SSF52467">
    <property type="entry name" value="DHS-like NAD/FAD-binding domain"/>
    <property type="match status" value="1"/>
</dbReference>
<evidence type="ECO:0000256" key="4">
    <source>
        <dbReference type="ARBA" id="ARBA00012971"/>
    </source>
</evidence>
<dbReference type="Pfam" id="PF02776">
    <property type="entry name" value="TPP_enzyme_N"/>
    <property type="match status" value="1"/>
</dbReference>
<dbReference type="Gene3D" id="3.40.50.1220">
    <property type="entry name" value="TPP-binding domain"/>
    <property type="match status" value="1"/>
</dbReference>
<keyword evidence="7" id="KW-0460">Magnesium</keyword>
<evidence type="ECO:0000256" key="6">
    <source>
        <dbReference type="ARBA" id="ARBA00022723"/>
    </source>
</evidence>
<evidence type="ECO:0000256" key="5">
    <source>
        <dbReference type="ARBA" id="ARBA00022679"/>
    </source>
</evidence>
<dbReference type="NCBIfam" id="NF005713">
    <property type="entry name" value="PRK07525.1"/>
    <property type="match status" value="1"/>
</dbReference>
<dbReference type="AlphaFoldDB" id="A0A6J7A3A3"/>
<proteinExistence type="inferred from homology"/>
<evidence type="ECO:0000259" key="13">
    <source>
        <dbReference type="Pfam" id="PF02776"/>
    </source>
</evidence>
<keyword evidence="8 10" id="KW-0786">Thiamine pyrophosphate</keyword>
<keyword evidence="6" id="KW-0479">Metal-binding</keyword>
<keyword evidence="9" id="KW-0012">Acyltransferase</keyword>
<feature type="domain" description="Thiamine pyrophosphate enzyme N-terminal TPP-binding" evidence="13">
    <location>
        <begin position="46"/>
        <end position="161"/>
    </location>
</feature>
<dbReference type="InterPro" id="IPR012001">
    <property type="entry name" value="Thiamin_PyroP_enz_TPP-bd_dom"/>
</dbReference>
<dbReference type="Pfam" id="PF00205">
    <property type="entry name" value="TPP_enzyme_M"/>
    <property type="match status" value="1"/>
</dbReference>
<dbReference type="GO" id="GO:0019529">
    <property type="term" value="P:taurine catabolic process"/>
    <property type="evidence" value="ECO:0007669"/>
    <property type="project" value="InterPro"/>
</dbReference>
<dbReference type="InterPro" id="IPR045229">
    <property type="entry name" value="TPP_enz"/>
</dbReference>
<evidence type="ECO:0000256" key="2">
    <source>
        <dbReference type="ARBA" id="ARBA00001964"/>
    </source>
</evidence>
<dbReference type="SUPFAM" id="SSF52518">
    <property type="entry name" value="Thiamin diphosphate-binding fold (THDP-binding)"/>
    <property type="match status" value="2"/>
</dbReference>
<dbReference type="EMBL" id="CAFABK010000017">
    <property type="protein sequence ID" value="CAB4826998.1"/>
    <property type="molecule type" value="Genomic_DNA"/>
</dbReference>
<dbReference type="GO" id="GO:0050487">
    <property type="term" value="F:sulfoacetaldehyde acetyltransferase activity"/>
    <property type="evidence" value="ECO:0007669"/>
    <property type="project" value="UniProtKB-EC"/>
</dbReference>
<dbReference type="GO" id="GO:0000287">
    <property type="term" value="F:magnesium ion binding"/>
    <property type="evidence" value="ECO:0007669"/>
    <property type="project" value="InterPro"/>
</dbReference>
<dbReference type="GO" id="GO:0030976">
    <property type="term" value="F:thiamine pyrophosphate binding"/>
    <property type="evidence" value="ECO:0007669"/>
    <property type="project" value="InterPro"/>
</dbReference>
<dbReference type="PANTHER" id="PTHR18968">
    <property type="entry name" value="THIAMINE PYROPHOSPHATE ENZYMES"/>
    <property type="match status" value="1"/>
</dbReference>
<dbReference type="PANTHER" id="PTHR18968:SF167">
    <property type="entry name" value="ACETOLACTATE SYNTHASE LARGE SUBUNIT ILVB2-RELATED"/>
    <property type="match status" value="1"/>
</dbReference>
<comment type="similarity">
    <text evidence="3 10">Belongs to the TPP enzyme family.</text>
</comment>
<accession>A0A6J7A3A3</accession>
<dbReference type="GO" id="GO:0050660">
    <property type="term" value="F:flavin adenine dinucleotide binding"/>
    <property type="evidence" value="ECO:0007669"/>
    <property type="project" value="TreeGrafter"/>
</dbReference>
<gene>
    <name evidence="14" type="ORF">UFOPK3204_00572</name>
</gene>
<keyword evidence="5" id="KW-0808">Transferase</keyword>
<dbReference type="InterPro" id="IPR017820">
    <property type="entry name" value="Sulphoacetald_Actrfrase"/>
</dbReference>
<dbReference type="InterPro" id="IPR029035">
    <property type="entry name" value="DHS-like_NAD/FAD-binding_dom"/>
</dbReference>
<protein>
    <recommendedName>
        <fullName evidence="4">sulfoacetaldehyde acetyltransferase</fullName>
        <ecNumber evidence="4">2.3.3.15</ecNumber>
    </recommendedName>
</protein>
<dbReference type="CDD" id="cd02013">
    <property type="entry name" value="TPP_Xsc_like"/>
    <property type="match status" value="1"/>
</dbReference>
<evidence type="ECO:0000313" key="14">
    <source>
        <dbReference type="EMBL" id="CAB4826998.1"/>
    </source>
</evidence>
<dbReference type="Gene3D" id="3.40.50.970">
    <property type="match status" value="2"/>
</dbReference>
<dbReference type="GO" id="GO:0003984">
    <property type="term" value="F:acetolactate synthase activity"/>
    <property type="evidence" value="ECO:0007669"/>
    <property type="project" value="TreeGrafter"/>
</dbReference>
<dbReference type="Pfam" id="PF02775">
    <property type="entry name" value="TPP_enzyme_C"/>
    <property type="match status" value="1"/>
</dbReference>
<reference evidence="14" key="1">
    <citation type="submission" date="2020-05" db="EMBL/GenBank/DDBJ databases">
        <authorList>
            <person name="Chiriac C."/>
            <person name="Salcher M."/>
            <person name="Ghai R."/>
            <person name="Kavagutti S V."/>
        </authorList>
    </citation>
    <scope>NUCLEOTIDE SEQUENCE</scope>
</reference>
<evidence type="ECO:0000256" key="9">
    <source>
        <dbReference type="ARBA" id="ARBA00023315"/>
    </source>
</evidence>
<dbReference type="EC" id="2.3.3.15" evidence="4"/>
<dbReference type="NCBIfam" id="TIGR03457">
    <property type="entry name" value="sulphoacet_xsc"/>
    <property type="match status" value="1"/>
</dbReference>
<evidence type="ECO:0000256" key="8">
    <source>
        <dbReference type="ARBA" id="ARBA00023052"/>
    </source>
</evidence>
<evidence type="ECO:0000259" key="12">
    <source>
        <dbReference type="Pfam" id="PF02775"/>
    </source>
</evidence>
<sequence>MFRGIWDKFVTNRGLGLPWGALAGGLFMAKNASTPVRTVATGVQKMTPSEALVETLVANDVTDIFGIMGSAFMDAMDIFAPAGIRLVPVVHEQGAAHMADGFARASGRHGVVIGQNGPGISNCVTAIAAAFWAHSPVVLITPETGTMGIGLGGFQEANQLPMFAEFTKYQAHVSNNKRMAEYTARCFDRAMSEHGPTQLNIPRDLFYGEIETEIPMPRRLEVGPGGESSLAEAIELLETAKFPVIIAGGGVVMGDAVEECKALAERLGAPVVNSYLRNDSFPASHPLWCGPLGYQGSKAAMKLVAKADVVIALGTRLGPFGTLPQHGLDYWPKNAKVIQVDSDHTTLGLVKKVTVGICGDAKATAAELTKRLTGRTLASDATKAERATEVAAEKAAWEEELTAWIHETDQFSLDMIAEQEAEEGNWLHPRQVLRELEKAMPPRAMVSTDIGNINAVANSYLRFEEPRSFFAPMSFGNCGYSLPTMIGAKAAEPDRPAIAYAGDGAWAMSMVEVLTAVRHDIPITAVVFHNRQWGAEKKNQVDFYDRRFVADELDNPSFAAIAQSMGAEGIVVDQLADVGPALKRAVDAQMNEGKTTVIEIMCTRELGDPFRKDALSKPIRFLDKYKDYV</sequence>
<organism evidence="14">
    <name type="scientific">freshwater metagenome</name>
    <dbReference type="NCBI Taxonomy" id="449393"/>
    <lineage>
        <taxon>unclassified sequences</taxon>
        <taxon>metagenomes</taxon>
        <taxon>ecological metagenomes</taxon>
    </lineage>
</organism>
<dbReference type="CDD" id="cd07035">
    <property type="entry name" value="TPP_PYR_POX_like"/>
    <property type="match status" value="1"/>
</dbReference>
<dbReference type="InterPro" id="IPR012000">
    <property type="entry name" value="Thiamin_PyroP_enz_cen_dom"/>
</dbReference>
<dbReference type="InterPro" id="IPR011766">
    <property type="entry name" value="TPP_enzyme_TPP-bd"/>
</dbReference>
<evidence type="ECO:0000256" key="1">
    <source>
        <dbReference type="ARBA" id="ARBA00001946"/>
    </source>
</evidence>
<evidence type="ECO:0000259" key="11">
    <source>
        <dbReference type="Pfam" id="PF00205"/>
    </source>
</evidence>
<evidence type="ECO:0000256" key="3">
    <source>
        <dbReference type="ARBA" id="ARBA00007812"/>
    </source>
</evidence>
<feature type="domain" description="Thiamine pyrophosphate enzyme central" evidence="11">
    <location>
        <begin position="230"/>
        <end position="368"/>
    </location>
</feature>
<dbReference type="InterPro" id="IPR029061">
    <property type="entry name" value="THDP-binding"/>
</dbReference>
<name>A0A6J7A3A3_9ZZZZ</name>
<dbReference type="GO" id="GO:0009099">
    <property type="term" value="P:L-valine biosynthetic process"/>
    <property type="evidence" value="ECO:0007669"/>
    <property type="project" value="TreeGrafter"/>
</dbReference>